<dbReference type="EMBL" id="JACCJB010000003">
    <property type="protein sequence ID" value="KAF6228833.1"/>
    <property type="molecule type" value="Genomic_DNA"/>
</dbReference>
<evidence type="ECO:0000313" key="3">
    <source>
        <dbReference type="EMBL" id="KAF6228833.1"/>
    </source>
</evidence>
<dbReference type="AlphaFoldDB" id="A0A8H6CSQ0"/>
<reference evidence="3 4" key="1">
    <citation type="journal article" date="2020" name="Genomics">
        <title>Complete, high-quality genomes from long-read metagenomic sequencing of two wolf lichen thalli reveals enigmatic genome architecture.</title>
        <authorList>
            <person name="McKenzie S.K."/>
            <person name="Walston R.F."/>
            <person name="Allen J.L."/>
        </authorList>
    </citation>
    <scope>NUCLEOTIDE SEQUENCE [LARGE SCALE GENOMIC DNA]</scope>
    <source>
        <strain evidence="3">WasteWater1</strain>
    </source>
</reference>
<organism evidence="3 4">
    <name type="scientific">Letharia lupina</name>
    <dbReference type="NCBI Taxonomy" id="560253"/>
    <lineage>
        <taxon>Eukaryota</taxon>
        <taxon>Fungi</taxon>
        <taxon>Dikarya</taxon>
        <taxon>Ascomycota</taxon>
        <taxon>Pezizomycotina</taxon>
        <taxon>Lecanoromycetes</taxon>
        <taxon>OSLEUM clade</taxon>
        <taxon>Lecanoromycetidae</taxon>
        <taxon>Lecanorales</taxon>
        <taxon>Lecanorineae</taxon>
        <taxon>Parmeliaceae</taxon>
        <taxon>Letharia</taxon>
    </lineage>
</organism>
<protein>
    <submittedName>
        <fullName evidence="3">Uncharacterized protein</fullName>
    </submittedName>
</protein>
<keyword evidence="4" id="KW-1185">Reference proteome</keyword>
<feature type="chain" id="PRO_5034916387" evidence="2">
    <location>
        <begin position="17"/>
        <end position="153"/>
    </location>
</feature>
<evidence type="ECO:0000256" key="2">
    <source>
        <dbReference type="SAM" id="SignalP"/>
    </source>
</evidence>
<sequence>MNSILVAVLLASTALSSPPRLHPVPDTTNTTIHTRQVPTGMGSDSGVLISTFTNANCKGDGVSNVDMIYDIEVAQQLRSYSLSAEVGSDDILSVWADMDWDPTGSKPVDPSLNGNTNAACAQFVYDLEDADTTKGCHTLPNVVGCMIMSVAQN</sequence>
<comment type="caution">
    <text evidence="3">The sequence shown here is derived from an EMBL/GenBank/DDBJ whole genome shotgun (WGS) entry which is preliminary data.</text>
</comment>
<dbReference type="RefSeq" id="XP_037156475.1">
    <property type="nucleotide sequence ID" value="XM_037297840.1"/>
</dbReference>
<evidence type="ECO:0000313" key="4">
    <source>
        <dbReference type="Proteomes" id="UP000593566"/>
    </source>
</evidence>
<dbReference type="GeneID" id="59335344"/>
<dbReference type="Proteomes" id="UP000593566">
    <property type="component" value="Unassembled WGS sequence"/>
</dbReference>
<proteinExistence type="predicted"/>
<feature type="compositionally biased region" description="Polar residues" evidence="1">
    <location>
        <begin position="26"/>
        <end position="37"/>
    </location>
</feature>
<evidence type="ECO:0000256" key="1">
    <source>
        <dbReference type="SAM" id="MobiDB-lite"/>
    </source>
</evidence>
<keyword evidence="2" id="KW-0732">Signal</keyword>
<gene>
    <name evidence="3" type="ORF">HO133_006944</name>
</gene>
<accession>A0A8H6CSQ0</accession>
<name>A0A8H6CSQ0_9LECA</name>
<feature type="signal peptide" evidence="2">
    <location>
        <begin position="1"/>
        <end position="16"/>
    </location>
</feature>
<feature type="region of interest" description="Disordered" evidence="1">
    <location>
        <begin position="20"/>
        <end position="39"/>
    </location>
</feature>